<dbReference type="InterPro" id="IPR015797">
    <property type="entry name" value="NUDIX_hydrolase-like_dom_sf"/>
</dbReference>
<organism evidence="4 5">
    <name type="scientific">Telmatocola sphagniphila</name>
    <dbReference type="NCBI Taxonomy" id="1123043"/>
    <lineage>
        <taxon>Bacteria</taxon>
        <taxon>Pseudomonadati</taxon>
        <taxon>Planctomycetota</taxon>
        <taxon>Planctomycetia</taxon>
        <taxon>Gemmatales</taxon>
        <taxon>Gemmataceae</taxon>
    </lineage>
</organism>
<dbReference type="PROSITE" id="PS00893">
    <property type="entry name" value="NUDIX_BOX"/>
    <property type="match status" value="1"/>
</dbReference>
<dbReference type="EMBL" id="CP074694">
    <property type="protein sequence ID" value="QVL30713.1"/>
    <property type="molecule type" value="Genomic_DNA"/>
</dbReference>
<dbReference type="GO" id="GO:0006754">
    <property type="term" value="P:ATP biosynthetic process"/>
    <property type="evidence" value="ECO:0007669"/>
    <property type="project" value="TreeGrafter"/>
</dbReference>
<evidence type="ECO:0000259" key="3">
    <source>
        <dbReference type="PROSITE" id="PS51462"/>
    </source>
</evidence>
<dbReference type="KEGG" id="tsph:KIH39_17885"/>
<name>A0A8E6EWL7_9BACT</name>
<accession>A0A8E6EWL7</accession>
<gene>
    <name evidence="4" type="ORF">KIH39_17885</name>
</gene>
<dbReference type="Pfam" id="PF00293">
    <property type="entry name" value="NUDIX"/>
    <property type="match status" value="1"/>
</dbReference>
<dbReference type="GO" id="GO:0006167">
    <property type="term" value="P:AMP biosynthetic process"/>
    <property type="evidence" value="ECO:0007669"/>
    <property type="project" value="TreeGrafter"/>
</dbReference>
<dbReference type="Gene3D" id="3.90.79.10">
    <property type="entry name" value="Nucleoside Triphosphate Pyrophosphohydrolase"/>
    <property type="match status" value="1"/>
</dbReference>
<comment type="similarity">
    <text evidence="2">Belongs to the Nudix hydrolase family.</text>
</comment>
<dbReference type="PANTHER" id="PTHR21340">
    <property type="entry name" value="DIADENOSINE 5,5-P1,P4-TETRAPHOSPHATE PYROPHOSPHOHYDROLASE MUTT"/>
    <property type="match status" value="1"/>
</dbReference>
<dbReference type="InterPro" id="IPR000086">
    <property type="entry name" value="NUDIX_hydrolase_dom"/>
</dbReference>
<dbReference type="InterPro" id="IPR020084">
    <property type="entry name" value="NUDIX_hydrolase_CS"/>
</dbReference>
<evidence type="ECO:0000313" key="4">
    <source>
        <dbReference type="EMBL" id="QVL30713.1"/>
    </source>
</evidence>
<dbReference type="SUPFAM" id="SSF55811">
    <property type="entry name" value="Nudix"/>
    <property type="match status" value="1"/>
</dbReference>
<proteinExistence type="inferred from homology"/>
<dbReference type="InterPro" id="IPR020476">
    <property type="entry name" value="Nudix_hydrolase"/>
</dbReference>
<protein>
    <submittedName>
        <fullName evidence="4">NUDIX domain-containing protein</fullName>
    </submittedName>
</protein>
<reference evidence="4" key="1">
    <citation type="submission" date="2021-05" db="EMBL/GenBank/DDBJ databases">
        <title>Complete genome sequence of the cellulolytic planctomycete Telmatocola sphagniphila SP2T and characterization of the first cellulase from planctomycetes.</title>
        <authorList>
            <person name="Rakitin A.L."/>
            <person name="Beletsky A.V."/>
            <person name="Naumoff D.G."/>
            <person name="Kulichevskaya I.S."/>
            <person name="Mardanov A.V."/>
            <person name="Ravin N.V."/>
            <person name="Dedysh S.N."/>
        </authorList>
    </citation>
    <scope>NUCLEOTIDE SEQUENCE</scope>
    <source>
        <strain evidence="4">SP2T</strain>
    </source>
</reference>
<dbReference type="PRINTS" id="PR00502">
    <property type="entry name" value="NUDIXFAMILY"/>
</dbReference>
<dbReference type="CDD" id="cd04662">
    <property type="entry name" value="NUDIX_Hydrolase"/>
    <property type="match status" value="1"/>
</dbReference>
<evidence type="ECO:0000256" key="2">
    <source>
        <dbReference type="RuleBase" id="RU003476"/>
    </source>
</evidence>
<dbReference type="PROSITE" id="PS51462">
    <property type="entry name" value="NUDIX"/>
    <property type="match status" value="1"/>
</dbReference>
<keyword evidence="5" id="KW-1185">Reference proteome</keyword>
<dbReference type="AlphaFoldDB" id="A0A8E6EWL7"/>
<dbReference type="Proteomes" id="UP000676194">
    <property type="component" value="Chromosome"/>
</dbReference>
<evidence type="ECO:0000256" key="1">
    <source>
        <dbReference type="ARBA" id="ARBA00022801"/>
    </source>
</evidence>
<sequence length="156" mass="17515">MPRVSAGLLMYRFREGKLQVLLAHPGGPLYRTKDEGHWSIPKGEIEPGEHLLEAAQREFREETGITPTGPFVELSSIKQKGGKIVHAWAFAGDCDPNVIQSNTFTMEWPPKSGRTKEFPEIDRADFFSVEEARLKIKAAQMPLVEALQRILESVEA</sequence>
<evidence type="ECO:0000313" key="5">
    <source>
        <dbReference type="Proteomes" id="UP000676194"/>
    </source>
</evidence>
<feature type="domain" description="Nudix hydrolase" evidence="3">
    <location>
        <begin position="1"/>
        <end position="149"/>
    </location>
</feature>
<keyword evidence="1 2" id="KW-0378">Hydrolase</keyword>
<dbReference type="InterPro" id="IPR051325">
    <property type="entry name" value="Nudix_hydrolase_domain"/>
</dbReference>
<dbReference type="RefSeq" id="WP_213494596.1">
    <property type="nucleotide sequence ID" value="NZ_CP074694.1"/>
</dbReference>
<dbReference type="GO" id="GO:0004081">
    <property type="term" value="F:bis(5'-nucleosyl)-tetraphosphatase (asymmetrical) activity"/>
    <property type="evidence" value="ECO:0007669"/>
    <property type="project" value="TreeGrafter"/>
</dbReference>
<dbReference type="PANTHER" id="PTHR21340:SF7">
    <property type="entry name" value="NUDIX HYDROLASE DOMAIN-CONTAINING PROTEIN"/>
    <property type="match status" value="1"/>
</dbReference>